<dbReference type="AlphaFoldDB" id="A0A3Q9BKL3"/>
<dbReference type="Pfam" id="PF20476">
    <property type="entry name" value="DUF6718"/>
    <property type="match status" value="1"/>
</dbReference>
<accession>A0A3Q9BKL3</accession>
<evidence type="ECO:0000313" key="1">
    <source>
        <dbReference type="EMBL" id="AZP04490.1"/>
    </source>
</evidence>
<organism evidence="1 2">
    <name type="scientific">Jeotgalibaca ciconiae</name>
    <dbReference type="NCBI Taxonomy" id="2496265"/>
    <lineage>
        <taxon>Bacteria</taxon>
        <taxon>Bacillati</taxon>
        <taxon>Bacillota</taxon>
        <taxon>Bacilli</taxon>
        <taxon>Lactobacillales</taxon>
        <taxon>Carnobacteriaceae</taxon>
        <taxon>Jeotgalibaca</taxon>
    </lineage>
</organism>
<proteinExistence type="predicted"/>
<dbReference type="KEGG" id="jeh:EJN90_07515"/>
<dbReference type="InterPro" id="IPR046564">
    <property type="entry name" value="DUF6718"/>
</dbReference>
<name>A0A3Q9BKL3_9LACT</name>
<keyword evidence="2" id="KW-1185">Reference proteome</keyword>
<dbReference type="OrthoDB" id="2167782at2"/>
<sequence length="87" mass="10251">MTKKYLVAKTFKKKGSAAILLEQVSDFLSYIPELEGMFKRNAEFLIISKEDELELDEAWPEYAPFQLEENKQDFEKALKEKTSREKK</sequence>
<evidence type="ECO:0000313" key="2">
    <source>
        <dbReference type="Proteomes" id="UP000273326"/>
    </source>
</evidence>
<dbReference type="RefSeq" id="WP_126109956.1">
    <property type="nucleotide sequence ID" value="NZ_CP034465.1"/>
</dbReference>
<reference evidence="2" key="1">
    <citation type="submission" date="2018-12" db="EMBL/GenBank/DDBJ databases">
        <title>Complete genome sequencing of Jeotgalibaca sp. H21T32.</title>
        <authorList>
            <person name="Bae J.-W."/>
            <person name="Lee S.-Y."/>
        </authorList>
    </citation>
    <scope>NUCLEOTIDE SEQUENCE [LARGE SCALE GENOMIC DNA]</scope>
    <source>
        <strain evidence="2">H21T32</strain>
    </source>
</reference>
<gene>
    <name evidence="1" type="ORF">EJN90_07515</name>
</gene>
<dbReference type="EMBL" id="CP034465">
    <property type="protein sequence ID" value="AZP04490.1"/>
    <property type="molecule type" value="Genomic_DNA"/>
</dbReference>
<protein>
    <submittedName>
        <fullName evidence="1">Uncharacterized protein</fullName>
    </submittedName>
</protein>
<dbReference type="Proteomes" id="UP000273326">
    <property type="component" value="Chromosome"/>
</dbReference>